<sequence length="426" mass="44089">MTQHRTFPSAGAGRRTPRSRAARLTVLLAAGGLALPALAACGGGSGFDDEGGEAGGDLEILIGSSGDAETAAVKDAVSAWSSEAGTGANVSVAADLVQQLSQGFASGNPPDVFYVSTDSFPGYAANGSLFPYGDQLEDVDDFYPTLSETFTFDDQLYCAPKDFSTLALVINTDAWSAAGLTEDDYPTTWEELRTVATTLTTGDQAGLAFGPEWQRIGTFMAQAGGHLVDDSLSADVDTPENLEALTYVKDLLTSGAAKFPSDVGSGWGGEAFGTGAAAMTIEGNWVIGALENDFPDINYVVVPLPEGPAGPGTLQFTNCWGIAADSPNQEAAVDLVQYLTSAEQQMTFATGFGVMPSIQSVAEEWKGEFPEQAAFLDGAESAQGVPPIEGIADVISDFNAQIEGLKSGDPQATLTSVQSTLEAVAP</sequence>
<feature type="signal peptide" evidence="4">
    <location>
        <begin position="1"/>
        <end position="39"/>
    </location>
</feature>
<dbReference type="CDD" id="cd14748">
    <property type="entry name" value="PBP2_UgpB"/>
    <property type="match status" value="1"/>
</dbReference>
<dbReference type="PANTHER" id="PTHR30061">
    <property type="entry name" value="MALTOSE-BINDING PERIPLASMIC PROTEIN"/>
    <property type="match status" value="1"/>
</dbReference>
<dbReference type="GO" id="GO:0015768">
    <property type="term" value="P:maltose transport"/>
    <property type="evidence" value="ECO:0007669"/>
    <property type="project" value="TreeGrafter"/>
</dbReference>
<dbReference type="PANTHER" id="PTHR30061:SF50">
    <property type="entry name" value="MALTOSE_MALTODEXTRIN-BINDING PERIPLASMIC PROTEIN"/>
    <property type="match status" value="1"/>
</dbReference>
<dbReference type="Pfam" id="PF13416">
    <property type="entry name" value="SBP_bac_8"/>
    <property type="match status" value="1"/>
</dbReference>
<organism evidence="5 6">
    <name type="scientific">Antribacter soli</name>
    <dbReference type="NCBI Taxonomy" id="2910976"/>
    <lineage>
        <taxon>Bacteria</taxon>
        <taxon>Bacillati</taxon>
        <taxon>Actinomycetota</taxon>
        <taxon>Actinomycetes</taxon>
        <taxon>Micrococcales</taxon>
        <taxon>Promicromonosporaceae</taxon>
        <taxon>Antribacter</taxon>
    </lineage>
</organism>
<dbReference type="GO" id="GO:0042956">
    <property type="term" value="P:maltodextrin transmembrane transport"/>
    <property type="evidence" value="ECO:0007669"/>
    <property type="project" value="TreeGrafter"/>
</dbReference>
<dbReference type="Gene3D" id="3.40.190.10">
    <property type="entry name" value="Periplasmic binding protein-like II"/>
    <property type="match status" value="1"/>
</dbReference>
<dbReference type="InterPro" id="IPR006311">
    <property type="entry name" value="TAT_signal"/>
</dbReference>
<evidence type="ECO:0000313" key="6">
    <source>
        <dbReference type="Proteomes" id="UP001165405"/>
    </source>
</evidence>
<evidence type="ECO:0000256" key="1">
    <source>
        <dbReference type="ARBA" id="ARBA00008520"/>
    </source>
</evidence>
<name>A0AA41QFN9_9MICO</name>
<dbReference type="InterPro" id="IPR006059">
    <property type="entry name" value="SBP"/>
</dbReference>
<evidence type="ECO:0000313" key="5">
    <source>
        <dbReference type="EMBL" id="MCF4122272.1"/>
    </source>
</evidence>
<comment type="similarity">
    <text evidence="1">Belongs to the bacterial solute-binding protein 1 family.</text>
</comment>
<dbReference type="PROSITE" id="PS51318">
    <property type="entry name" value="TAT"/>
    <property type="match status" value="1"/>
</dbReference>
<evidence type="ECO:0000256" key="3">
    <source>
        <dbReference type="ARBA" id="ARBA00022729"/>
    </source>
</evidence>
<dbReference type="SUPFAM" id="SSF53850">
    <property type="entry name" value="Periplasmic binding protein-like II"/>
    <property type="match status" value="1"/>
</dbReference>
<evidence type="ECO:0000256" key="4">
    <source>
        <dbReference type="SAM" id="SignalP"/>
    </source>
</evidence>
<comment type="caution">
    <text evidence="5">The sequence shown here is derived from an EMBL/GenBank/DDBJ whole genome shotgun (WGS) entry which is preliminary data.</text>
</comment>
<keyword evidence="2" id="KW-0813">Transport</keyword>
<dbReference type="Proteomes" id="UP001165405">
    <property type="component" value="Unassembled WGS sequence"/>
</dbReference>
<gene>
    <name evidence="5" type="ORF">L1785_14925</name>
</gene>
<reference evidence="5" key="1">
    <citation type="submission" date="2022-01" db="EMBL/GenBank/DDBJ databases">
        <title>Antribacter sp. nov., isolated from Guizhou of China.</title>
        <authorList>
            <person name="Chengliang C."/>
            <person name="Ya Z."/>
        </authorList>
    </citation>
    <scope>NUCLEOTIDE SEQUENCE</scope>
    <source>
        <strain evidence="5">KLBMP 9083</strain>
    </source>
</reference>
<feature type="chain" id="PRO_5041205313" evidence="4">
    <location>
        <begin position="40"/>
        <end position="426"/>
    </location>
</feature>
<dbReference type="AlphaFoldDB" id="A0AA41QFN9"/>
<protein>
    <submittedName>
        <fullName evidence="5">ABC transporter substrate-binding protein</fullName>
    </submittedName>
</protein>
<dbReference type="GO" id="GO:1901982">
    <property type="term" value="F:maltose binding"/>
    <property type="evidence" value="ECO:0007669"/>
    <property type="project" value="TreeGrafter"/>
</dbReference>
<dbReference type="RefSeq" id="WP_236090064.1">
    <property type="nucleotide sequence ID" value="NZ_JAKGSG010000040.1"/>
</dbReference>
<dbReference type="EMBL" id="JAKGSG010000040">
    <property type="protein sequence ID" value="MCF4122272.1"/>
    <property type="molecule type" value="Genomic_DNA"/>
</dbReference>
<keyword evidence="6" id="KW-1185">Reference proteome</keyword>
<keyword evidence="3 4" id="KW-0732">Signal</keyword>
<evidence type="ECO:0000256" key="2">
    <source>
        <dbReference type="ARBA" id="ARBA00022448"/>
    </source>
</evidence>
<dbReference type="GO" id="GO:0055052">
    <property type="term" value="C:ATP-binding cassette (ABC) transporter complex, substrate-binding subunit-containing"/>
    <property type="evidence" value="ECO:0007669"/>
    <property type="project" value="TreeGrafter"/>
</dbReference>
<accession>A0AA41QFN9</accession>
<proteinExistence type="inferred from homology"/>